<dbReference type="STRING" id="411684.HPDFL43_05880"/>
<reference evidence="1 2" key="1">
    <citation type="submission" date="2007-10" db="EMBL/GenBank/DDBJ databases">
        <authorList>
            <person name="Wagner-Dobler I."/>
            <person name="Ferriera S."/>
            <person name="Johnson J."/>
            <person name="Kravitz S."/>
            <person name="Beeson K."/>
            <person name="Sutton G."/>
            <person name="Rogers Y.-H."/>
            <person name="Friedman R."/>
            <person name="Frazier M."/>
            <person name="Venter J.C."/>
        </authorList>
    </citation>
    <scope>NUCLEOTIDE SEQUENCE [LARGE SCALE GENOMIC DNA]</scope>
    <source>
        <strain evidence="1 2">DFL-43</strain>
    </source>
</reference>
<comment type="caution">
    <text evidence="1">The sequence shown here is derived from an EMBL/GenBank/DDBJ whole genome shotgun (WGS) entry which is preliminary data.</text>
</comment>
<reference evidence="1 2" key="2">
    <citation type="submission" date="2012-06" db="EMBL/GenBank/DDBJ databases">
        <authorList>
            <person name="Fiebig A."/>
        </authorList>
    </citation>
    <scope>NUCLEOTIDE SEQUENCE [LARGE SCALE GENOMIC DNA]</scope>
    <source>
        <strain evidence="1 2">DFL-43</strain>
    </source>
</reference>
<name>A9D4T9_HOEPD</name>
<proteinExistence type="predicted"/>
<evidence type="ECO:0000313" key="2">
    <source>
        <dbReference type="Proteomes" id="UP000004291"/>
    </source>
</evidence>
<sequence>MSTWHVNDDWTDFYAVDGGPVFRVDPDDGFSDLEIDPRDAEAAPTVEGLLYAGLSLWPSGPAWGTPDGEAPSTASRIAGLTRALLSAFAELYARAWRLTEESRVSSLVDSMDEWEADFGLPSDCAGDGQSADQRLATLRARVARLATITPADVVRLAARLGYVVAIEEPDAFLCGESTCMGLGELSNVALESQWVVLVRDAPFTQFEAGIGEAGVDRLLDFDHGTLECEIRRISPAWTIVVFNYAEQPLGLYLVTETGARIVTETGKALIMPVLASSL</sequence>
<dbReference type="RefSeq" id="WP_007196965.1">
    <property type="nucleotide sequence ID" value="NZ_CM002917.1"/>
</dbReference>
<dbReference type="AlphaFoldDB" id="A9D4T9"/>
<dbReference type="EMBL" id="ABIA03000002">
    <property type="protein sequence ID" value="EDQ33959.1"/>
    <property type="molecule type" value="Genomic_DNA"/>
</dbReference>
<gene>
    <name evidence="1" type="ORF">HPDFL43_05880</name>
</gene>
<keyword evidence="2" id="KW-1185">Reference proteome</keyword>
<dbReference type="eggNOG" id="COG3778">
    <property type="taxonomic scope" value="Bacteria"/>
</dbReference>
<dbReference type="Pfam" id="PF10076">
    <property type="entry name" value="Phage_Mu_Gp48"/>
    <property type="match status" value="1"/>
</dbReference>
<dbReference type="InterPro" id="IPR018755">
    <property type="entry name" value="Phage_Mu_Gp48"/>
</dbReference>
<dbReference type="HOGENOM" id="CLU_1000291_0_0_5"/>
<organism evidence="1 2">
    <name type="scientific">Hoeflea phototrophica (strain DSM 17068 / NCIMB 14078 / DFL-43)</name>
    <dbReference type="NCBI Taxonomy" id="411684"/>
    <lineage>
        <taxon>Bacteria</taxon>
        <taxon>Pseudomonadati</taxon>
        <taxon>Pseudomonadota</taxon>
        <taxon>Alphaproteobacteria</taxon>
        <taxon>Hyphomicrobiales</taxon>
        <taxon>Rhizobiaceae</taxon>
        <taxon>Hoeflea</taxon>
    </lineage>
</organism>
<dbReference type="Proteomes" id="UP000004291">
    <property type="component" value="Chromosome"/>
</dbReference>
<protein>
    <submittedName>
        <fullName evidence="1">Uncharacterized protein</fullName>
    </submittedName>
</protein>
<accession>A9D4T9</accession>
<evidence type="ECO:0000313" key="1">
    <source>
        <dbReference type="EMBL" id="EDQ33959.1"/>
    </source>
</evidence>